<dbReference type="InterPro" id="IPR002110">
    <property type="entry name" value="Ankyrin_rpt"/>
</dbReference>
<dbReference type="RefSeq" id="XP_040772716.1">
    <property type="nucleotide sequence ID" value="XM_040923785.1"/>
</dbReference>
<evidence type="ECO:0000256" key="2">
    <source>
        <dbReference type="ARBA" id="ARBA00023043"/>
    </source>
</evidence>
<accession>A0A9P4XUX1</accession>
<dbReference type="GeneID" id="63840914"/>
<proteinExistence type="predicted"/>
<evidence type="ECO:0000313" key="3">
    <source>
        <dbReference type="EMBL" id="KAF3761737.1"/>
    </source>
</evidence>
<dbReference type="Gene3D" id="1.25.40.20">
    <property type="entry name" value="Ankyrin repeat-containing domain"/>
    <property type="match status" value="1"/>
</dbReference>
<dbReference type="EMBL" id="MU032351">
    <property type="protein sequence ID" value="KAF3761737.1"/>
    <property type="molecule type" value="Genomic_DNA"/>
</dbReference>
<dbReference type="SUPFAM" id="SSF48403">
    <property type="entry name" value="Ankyrin repeat"/>
    <property type="match status" value="1"/>
</dbReference>
<keyword evidence="2" id="KW-0040">ANK repeat</keyword>
<evidence type="ECO:0000256" key="1">
    <source>
        <dbReference type="ARBA" id="ARBA00022737"/>
    </source>
</evidence>
<dbReference type="PANTHER" id="PTHR24198:SF165">
    <property type="entry name" value="ANKYRIN REPEAT-CONTAINING PROTEIN-RELATED"/>
    <property type="match status" value="1"/>
</dbReference>
<dbReference type="SMART" id="SM00248">
    <property type="entry name" value="ANK"/>
    <property type="match status" value="3"/>
</dbReference>
<dbReference type="AlphaFoldDB" id="A0A9P4XUX1"/>
<sequence length="142" mass="15271">MVRGFLDAGVDIHGGDKHNCNPLIIAARYCHEVVVDFIMERGADPNDCQGQQRGSALCSAAAGGSLAIMRKLIDRGARPTGWAGTMLKHAVLLEHEAMLQLLWERGLIEPSNRPNALRAASDEGLESMVKLLHQCGVGNSSN</sequence>
<comment type="caution">
    <text evidence="3">The sequence shown here is derived from an EMBL/GenBank/DDBJ whole genome shotgun (WGS) entry which is preliminary data.</text>
</comment>
<keyword evidence="4" id="KW-1185">Reference proteome</keyword>
<evidence type="ECO:0000313" key="4">
    <source>
        <dbReference type="Proteomes" id="UP000803844"/>
    </source>
</evidence>
<organism evidence="3 4">
    <name type="scientific">Cryphonectria parasitica (strain ATCC 38755 / EP155)</name>
    <dbReference type="NCBI Taxonomy" id="660469"/>
    <lineage>
        <taxon>Eukaryota</taxon>
        <taxon>Fungi</taxon>
        <taxon>Dikarya</taxon>
        <taxon>Ascomycota</taxon>
        <taxon>Pezizomycotina</taxon>
        <taxon>Sordariomycetes</taxon>
        <taxon>Sordariomycetidae</taxon>
        <taxon>Diaporthales</taxon>
        <taxon>Cryphonectriaceae</taxon>
        <taxon>Cryphonectria-Endothia species complex</taxon>
        <taxon>Cryphonectria</taxon>
    </lineage>
</organism>
<protein>
    <submittedName>
        <fullName evidence="3">Ankyrin</fullName>
    </submittedName>
</protein>
<name>A0A9P4XUX1_CRYP1</name>
<dbReference type="InterPro" id="IPR036770">
    <property type="entry name" value="Ankyrin_rpt-contain_sf"/>
</dbReference>
<dbReference type="OrthoDB" id="4772757at2759"/>
<keyword evidence="1" id="KW-0677">Repeat</keyword>
<dbReference type="Pfam" id="PF00023">
    <property type="entry name" value="Ank"/>
    <property type="match status" value="1"/>
</dbReference>
<reference evidence="3" key="1">
    <citation type="journal article" date="2020" name="Phytopathology">
        <title>Genome sequence of the chestnut blight fungus Cryphonectria parasitica EP155: A fundamental resource for an archetypical invasive plant pathogen.</title>
        <authorList>
            <person name="Crouch J.A."/>
            <person name="Dawe A."/>
            <person name="Aerts A."/>
            <person name="Barry K."/>
            <person name="Churchill A.C.L."/>
            <person name="Grimwood J."/>
            <person name="Hillman B."/>
            <person name="Milgroom M.G."/>
            <person name="Pangilinan J."/>
            <person name="Smith M."/>
            <person name="Salamov A."/>
            <person name="Schmutz J."/>
            <person name="Yadav J."/>
            <person name="Grigoriev I.V."/>
            <person name="Nuss D."/>
        </authorList>
    </citation>
    <scope>NUCLEOTIDE SEQUENCE</scope>
    <source>
        <strain evidence="3">EP155</strain>
    </source>
</reference>
<dbReference type="PANTHER" id="PTHR24198">
    <property type="entry name" value="ANKYRIN REPEAT AND PROTEIN KINASE DOMAIN-CONTAINING PROTEIN"/>
    <property type="match status" value="1"/>
</dbReference>
<gene>
    <name evidence="3" type="ORF">M406DRAFT_358083</name>
</gene>
<dbReference type="Proteomes" id="UP000803844">
    <property type="component" value="Unassembled WGS sequence"/>
</dbReference>